<dbReference type="EC" id="2.1.1.22" evidence="2"/>
<feature type="region of interest" description="Disordered" evidence="6">
    <location>
        <begin position="417"/>
        <end position="460"/>
    </location>
</feature>
<keyword evidence="5" id="KW-0949">S-adenosyl-L-methionine</keyword>
<dbReference type="Proteomes" id="UP000245942">
    <property type="component" value="Unassembled WGS sequence"/>
</dbReference>
<dbReference type="GO" id="GO:0032259">
    <property type="term" value="P:methylation"/>
    <property type="evidence" value="ECO:0007669"/>
    <property type="project" value="UniProtKB-KW"/>
</dbReference>
<feature type="compositionally biased region" description="Polar residues" evidence="6">
    <location>
        <begin position="13"/>
        <end position="28"/>
    </location>
</feature>
<evidence type="ECO:0000256" key="3">
    <source>
        <dbReference type="ARBA" id="ARBA00022603"/>
    </source>
</evidence>
<gene>
    <name evidence="7" type="ORF">BCV69DRAFT_284427</name>
</gene>
<feature type="region of interest" description="Disordered" evidence="6">
    <location>
        <begin position="95"/>
        <end position="117"/>
    </location>
</feature>
<keyword evidence="4" id="KW-0808">Transferase</keyword>
<keyword evidence="8" id="KW-1185">Reference proteome</keyword>
<dbReference type="InterPro" id="IPR029063">
    <property type="entry name" value="SAM-dependent_MTases_sf"/>
</dbReference>
<dbReference type="SUPFAM" id="SSF53335">
    <property type="entry name" value="S-adenosyl-L-methionine-dependent methyltransferases"/>
    <property type="match status" value="1"/>
</dbReference>
<evidence type="ECO:0000313" key="7">
    <source>
        <dbReference type="EMBL" id="PWN19279.1"/>
    </source>
</evidence>
<dbReference type="GO" id="GO:0030735">
    <property type="term" value="F:carnosine N-methyltransferase activity"/>
    <property type="evidence" value="ECO:0007669"/>
    <property type="project" value="UniProtKB-EC"/>
</dbReference>
<organism evidence="7 8">
    <name type="scientific">Pseudomicrostroma glucosiphilum</name>
    <dbReference type="NCBI Taxonomy" id="1684307"/>
    <lineage>
        <taxon>Eukaryota</taxon>
        <taxon>Fungi</taxon>
        <taxon>Dikarya</taxon>
        <taxon>Basidiomycota</taxon>
        <taxon>Ustilaginomycotina</taxon>
        <taxon>Exobasidiomycetes</taxon>
        <taxon>Microstromatales</taxon>
        <taxon>Microstromatales incertae sedis</taxon>
        <taxon>Pseudomicrostroma</taxon>
    </lineage>
</organism>
<dbReference type="EMBL" id="KZ819332">
    <property type="protein sequence ID" value="PWN19279.1"/>
    <property type="molecule type" value="Genomic_DNA"/>
</dbReference>
<feature type="region of interest" description="Disordered" evidence="6">
    <location>
        <begin position="145"/>
        <end position="198"/>
    </location>
</feature>
<dbReference type="Gene3D" id="3.40.50.150">
    <property type="entry name" value="Vaccinia Virus protein VP39"/>
    <property type="match status" value="1"/>
</dbReference>
<comment type="similarity">
    <text evidence="1">Belongs to the carnosine N-methyltransferase family.</text>
</comment>
<dbReference type="GeneID" id="37014771"/>
<accession>A0A316U1N7</accession>
<dbReference type="SMART" id="SM01296">
    <property type="entry name" value="N2227"/>
    <property type="match status" value="1"/>
</dbReference>
<evidence type="ECO:0000256" key="5">
    <source>
        <dbReference type="ARBA" id="ARBA00022691"/>
    </source>
</evidence>
<feature type="compositionally biased region" description="Low complexity" evidence="6">
    <location>
        <begin position="440"/>
        <end position="449"/>
    </location>
</feature>
<dbReference type="PANTHER" id="PTHR12303">
    <property type="entry name" value="CARNOSINE N-METHYLTRANSFERASE"/>
    <property type="match status" value="1"/>
</dbReference>
<feature type="compositionally biased region" description="Low complexity" evidence="6">
    <location>
        <begin position="187"/>
        <end position="196"/>
    </location>
</feature>
<proteinExistence type="inferred from homology"/>
<dbReference type="OrthoDB" id="978at2759"/>
<dbReference type="Pfam" id="PF07942">
    <property type="entry name" value="CARME"/>
    <property type="match status" value="1"/>
</dbReference>
<reference evidence="7 8" key="1">
    <citation type="journal article" date="2018" name="Mol. Biol. Evol.">
        <title>Broad Genomic Sampling Reveals a Smut Pathogenic Ancestry of the Fungal Clade Ustilaginomycotina.</title>
        <authorList>
            <person name="Kijpornyongpan T."/>
            <person name="Mondo S.J."/>
            <person name="Barry K."/>
            <person name="Sandor L."/>
            <person name="Lee J."/>
            <person name="Lipzen A."/>
            <person name="Pangilinan J."/>
            <person name="LaButti K."/>
            <person name="Hainaut M."/>
            <person name="Henrissat B."/>
            <person name="Grigoriev I.V."/>
            <person name="Spatafora J.W."/>
            <person name="Aime M.C."/>
        </authorList>
    </citation>
    <scope>NUCLEOTIDE SEQUENCE [LARGE SCALE GENOMIC DNA]</scope>
    <source>
        <strain evidence="7 8">MCA 4718</strain>
    </source>
</reference>
<feature type="compositionally biased region" description="Basic and acidic residues" evidence="6">
    <location>
        <begin position="1"/>
        <end position="12"/>
    </location>
</feature>
<dbReference type="PANTHER" id="PTHR12303:SF6">
    <property type="entry name" value="CARNOSINE N-METHYLTRANSFERASE"/>
    <property type="match status" value="1"/>
</dbReference>
<evidence type="ECO:0000256" key="4">
    <source>
        <dbReference type="ARBA" id="ARBA00022679"/>
    </source>
</evidence>
<keyword evidence="3" id="KW-0489">Methyltransferase</keyword>
<dbReference type="RefSeq" id="XP_025346439.1">
    <property type="nucleotide sequence ID" value="XM_025493037.1"/>
</dbReference>
<protein>
    <recommendedName>
        <fullName evidence="2">carnosine N-methyltransferase</fullName>
        <ecNumber evidence="2">2.1.1.22</ecNumber>
    </recommendedName>
</protein>
<evidence type="ECO:0000256" key="1">
    <source>
        <dbReference type="ARBA" id="ARBA00010086"/>
    </source>
</evidence>
<dbReference type="STRING" id="1684307.A0A316U1N7"/>
<feature type="region of interest" description="Disordered" evidence="6">
    <location>
        <begin position="1"/>
        <end position="43"/>
    </location>
</feature>
<name>A0A316U1N7_9BASI</name>
<dbReference type="InterPro" id="IPR012901">
    <property type="entry name" value="CARME"/>
</dbReference>
<feature type="compositionally biased region" description="Low complexity" evidence="6">
    <location>
        <begin position="418"/>
        <end position="433"/>
    </location>
</feature>
<feature type="compositionally biased region" description="Basic and acidic residues" evidence="6">
    <location>
        <begin position="29"/>
        <end position="43"/>
    </location>
</feature>
<dbReference type="AlphaFoldDB" id="A0A316U1N7"/>
<sequence length="526" mass="58173">MSNGDAGHHHAFSDTQLQVEDSQDLSQSPHDHSTDQDAERERSHFQSVLASFEAYLPYSLASNNLRRRSYYALTRSQRALLSSLGGKLLRPLLDDEELQESSSMNSSGERGDRSGLKGRLDEIDDRIRRNASFLDEIVKEARDFIGETDQEAAGESSNSSKKRKDSPGHSTELAAESEHSHNHGHSHTSSSSPSPHIQDVDKVRSTLKQFARDWSSLGAEERAHAYDPILQALDRLFISTPLSERHSLRLLFPGCGLGRLPWEAAMRGFSSQGNEFSFFMLLASHFVLNKTTRVQEHVIYPWVHTMSNWRTSDDLLQAVRIPDVDPNALTHLAEAEAPQGASQHPPDFSMVAGDFLSVYSSSAEKAAWSAVCTAFFLDTARNPISYLETISHVLPIGGYWINLGPLLWHFEGTGPDGSNSLNPPTSTSTSRTNGLSGTANGPNGSVPPVSNSPPPSAPREGSIELTLEEVLDLIEKLGFTIQERRTLPRQSYTGHANSMLTYEYQCEFWVARKVREVQRTGFGVTG</sequence>
<evidence type="ECO:0000256" key="6">
    <source>
        <dbReference type="SAM" id="MobiDB-lite"/>
    </source>
</evidence>
<evidence type="ECO:0000256" key="2">
    <source>
        <dbReference type="ARBA" id="ARBA00012003"/>
    </source>
</evidence>
<evidence type="ECO:0000313" key="8">
    <source>
        <dbReference type="Proteomes" id="UP000245942"/>
    </source>
</evidence>